<dbReference type="PANTHER" id="PTHR42801">
    <property type="entry name" value="THIOREDOXIN-DEPENDENT PEROXIDE REDUCTASE"/>
    <property type="match status" value="1"/>
</dbReference>
<evidence type="ECO:0000256" key="2">
    <source>
        <dbReference type="ARBA" id="ARBA00013017"/>
    </source>
</evidence>
<evidence type="ECO:0000256" key="10">
    <source>
        <dbReference type="ARBA" id="ARBA00042639"/>
    </source>
</evidence>
<keyword evidence="5" id="KW-0560">Oxidoreductase</keyword>
<gene>
    <name evidence="14" type="ORF">ATO7_09747</name>
</gene>
<comment type="function">
    <text evidence="1">Thiol-specific peroxidase that catalyzes the reduction of hydrogen peroxide and organic hydroperoxides to water and alcohols, respectively. Plays a role in cell protection against oxidative stress by detoxifying peroxides and as sensor of hydrogen peroxide-mediated signaling events.</text>
</comment>
<dbReference type="AlphaFoldDB" id="A0A1Y1SE89"/>
<keyword evidence="15" id="KW-1185">Reference proteome</keyword>
<dbReference type="EC" id="1.11.1.24" evidence="2"/>
<keyword evidence="6" id="KW-1015">Disulfide bond</keyword>
<proteinExistence type="inferred from homology"/>
<feature type="domain" description="Thioredoxin" evidence="13">
    <location>
        <begin position="31"/>
        <end position="204"/>
    </location>
</feature>
<feature type="signal peptide" evidence="12">
    <location>
        <begin position="1"/>
        <end position="18"/>
    </location>
</feature>
<keyword evidence="7" id="KW-0676">Redox-active center</keyword>
<dbReference type="RefSeq" id="WP_083561562.1">
    <property type="nucleotide sequence ID" value="NZ_AQQV01000002.1"/>
</dbReference>
<evidence type="ECO:0000256" key="7">
    <source>
        <dbReference type="ARBA" id="ARBA00023284"/>
    </source>
</evidence>
<evidence type="ECO:0000256" key="8">
    <source>
        <dbReference type="ARBA" id="ARBA00032824"/>
    </source>
</evidence>
<protein>
    <recommendedName>
        <fullName evidence="2">thioredoxin-dependent peroxiredoxin</fullName>
        <ecNumber evidence="2">1.11.1.24</ecNumber>
    </recommendedName>
    <alternativeName>
        <fullName evidence="8">Thioredoxin peroxidase</fullName>
    </alternativeName>
    <alternativeName>
        <fullName evidence="10">Thioredoxin-dependent peroxiredoxin Bcp</fullName>
    </alternativeName>
</protein>
<evidence type="ECO:0000313" key="15">
    <source>
        <dbReference type="Proteomes" id="UP000192342"/>
    </source>
</evidence>
<dbReference type="InterPro" id="IPR050924">
    <property type="entry name" value="Peroxiredoxin_BCP/PrxQ"/>
</dbReference>
<feature type="chain" id="PRO_5012169099" description="thioredoxin-dependent peroxiredoxin" evidence="12">
    <location>
        <begin position="19"/>
        <end position="210"/>
    </location>
</feature>
<dbReference type="GO" id="GO:0045454">
    <property type="term" value="P:cell redox homeostasis"/>
    <property type="evidence" value="ECO:0007669"/>
    <property type="project" value="TreeGrafter"/>
</dbReference>
<evidence type="ECO:0000256" key="1">
    <source>
        <dbReference type="ARBA" id="ARBA00003330"/>
    </source>
</evidence>
<dbReference type="InterPro" id="IPR013766">
    <property type="entry name" value="Thioredoxin_domain"/>
</dbReference>
<evidence type="ECO:0000256" key="3">
    <source>
        <dbReference type="ARBA" id="ARBA00022559"/>
    </source>
</evidence>
<dbReference type="PROSITE" id="PS51352">
    <property type="entry name" value="THIOREDOXIN_2"/>
    <property type="match status" value="1"/>
</dbReference>
<keyword evidence="12" id="KW-0732">Signal</keyword>
<accession>A0A1Y1SE89</accession>
<dbReference type="EMBL" id="AQQV01000002">
    <property type="protein sequence ID" value="ORE87315.1"/>
    <property type="molecule type" value="Genomic_DNA"/>
</dbReference>
<dbReference type="GO" id="GO:0034599">
    <property type="term" value="P:cellular response to oxidative stress"/>
    <property type="evidence" value="ECO:0007669"/>
    <property type="project" value="TreeGrafter"/>
</dbReference>
<organism evidence="14 15">
    <name type="scientific">Oceanococcus atlanticus</name>
    <dbReference type="NCBI Taxonomy" id="1317117"/>
    <lineage>
        <taxon>Bacteria</taxon>
        <taxon>Pseudomonadati</taxon>
        <taxon>Pseudomonadota</taxon>
        <taxon>Gammaproteobacteria</taxon>
        <taxon>Chromatiales</taxon>
        <taxon>Oceanococcaceae</taxon>
        <taxon>Oceanococcus</taxon>
    </lineage>
</organism>
<dbReference type="InterPro" id="IPR036249">
    <property type="entry name" value="Thioredoxin-like_sf"/>
</dbReference>
<dbReference type="CDD" id="cd02970">
    <property type="entry name" value="PRX_like2"/>
    <property type="match status" value="1"/>
</dbReference>
<dbReference type="OrthoDB" id="9809746at2"/>
<dbReference type="Gene3D" id="3.40.30.10">
    <property type="entry name" value="Glutaredoxin"/>
    <property type="match status" value="1"/>
</dbReference>
<keyword evidence="4" id="KW-0049">Antioxidant</keyword>
<dbReference type="GO" id="GO:0005737">
    <property type="term" value="C:cytoplasm"/>
    <property type="evidence" value="ECO:0007669"/>
    <property type="project" value="TreeGrafter"/>
</dbReference>
<dbReference type="PANTHER" id="PTHR42801:SF7">
    <property type="entry name" value="SLL1159 PROTEIN"/>
    <property type="match status" value="1"/>
</dbReference>
<comment type="catalytic activity">
    <reaction evidence="11">
        <text>a hydroperoxide + [thioredoxin]-dithiol = an alcohol + [thioredoxin]-disulfide + H2O</text>
        <dbReference type="Rhea" id="RHEA:62620"/>
        <dbReference type="Rhea" id="RHEA-COMP:10698"/>
        <dbReference type="Rhea" id="RHEA-COMP:10700"/>
        <dbReference type="ChEBI" id="CHEBI:15377"/>
        <dbReference type="ChEBI" id="CHEBI:29950"/>
        <dbReference type="ChEBI" id="CHEBI:30879"/>
        <dbReference type="ChEBI" id="CHEBI:35924"/>
        <dbReference type="ChEBI" id="CHEBI:50058"/>
        <dbReference type="EC" id="1.11.1.24"/>
    </reaction>
</comment>
<evidence type="ECO:0000256" key="11">
    <source>
        <dbReference type="ARBA" id="ARBA00049091"/>
    </source>
</evidence>
<evidence type="ECO:0000259" key="13">
    <source>
        <dbReference type="PROSITE" id="PS51352"/>
    </source>
</evidence>
<dbReference type="Proteomes" id="UP000192342">
    <property type="component" value="Unassembled WGS sequence"/>
</dbReference>
<evidence type="ECO:0000256" key="6">
    <source>
        <dbReference type="ARBA" id="ARBA00023157"/>
    </source>
</evidence>
<evidence type="ECO:0000313" key="14">
    <source>
        <dbReference type="EMBL" id="ORE87315.1"/>
    </source>
</evidence>
<name>A0A1Y1SE89_9GAMM</name>
<evidence type="ECO:0000256" key="5">
    <source>
        <dbReference type="ARBA" id="ARBA00023002"/>
    </source>
</evidence>
<dbReference type="GO" id="GO:0008379">
    <property type="term" value="F:thioredoxin peroxidase activity"/>
    <property type="evidence" value="ECO:0007669"/>
    <property type="project" value="TreeGrafter"/>
</dbReference>
<evidence type="ECO:0000256" key="12">
    <source>
        <dbReference type="SAM" id="SignalP"/>
    </source>
</evidence>
<comment type="caution">
    <text evidence="14">The sequence shown here is derived from an EMBL/GenBank/DDBJ whole genome shotgun (WGS) entry which is preliminary data.</text>
</comment>
<dbReference type="Pfam" id="PF00578">
    <property type="entry name" value="AhpC-TSA"/>
    <property type="match status" value="1"/>
</dbReference>
<keyword evidence="3" id="KW-0575">Peroxidase</keyword>
<reference evidence="14 15" key="1">
    <citation type="submission" date="2013-04" db="EMBL/GenBank/DDBJ databases">
        <title>Oceanococcus atlanticus 22II-S10r2 Genome Sequencing.</title>
        <authorList>
            <person name="Lai Q."/>
            <person name="Li G."/>
            <person name="Shao Z."/>
        </authorList>
    </citation>
    <scope>NUCLEOTIDE SEQUENCE [LARGE SCALE GENOMIC DNA]</scope>
    <source>
        <strain evidence="14 15">22II-S10r2</strain>
    </source>
</reference>
<sequence>MRFAITVLMLFAPAFVLAADIAQRAEDVTPLNAGTELPDVPVRTLDGGETTSRTALAGKPAVLVFFRGGWCPYCNRHLSSLRKIEDDLQALGYHLIAISPDSPASLRAGLKEHKAEYTLISDSSAAFIRALGIAFEVDATTREKYRGYGIDLEKASGQDHHLLPVPAVYVVNSEGVIQYRYANPDYKVRLDNQELLKQVRAANSAGQSGY</sequence>
<dbReference type="SUPFAM" id="SSF52833">
    <property type="entry name" value="Thioredoxin-like"/>
    <property type="match status" value="1"/>
</dbReference>
<comment type="similarity">
    <text evidence="9">Belongs to the peroxiredoxin family. BCP/PrxQ subfamily.</text>
</comment>
<evidence type="ECO:0000256" key="9">
    <source>
        <dbReference type="ARBA" id="ARBA00038489"/>
    </source>
</evidence>
<evidence type="ECO:0000256" key="4">
    <source>
        <dbReference type="ARBA" id="ARBA00022862"/>
    </source>
</evidence>
<dbReference type="STRING" id="1317117.ATO7_09747"/>
<dbReference type="InterPro" id="IPR000866">
    <property type="entry name" value="AhpC/TSA"/>
</dbReference>